<sequence>MKFELTLCVLVILGSLHLASADPIGRDKRFIKAVAKTFTKTVDKAGDLVDKGKSKTKDFVDDVGDGVKGIAGDVGDGVKDVAGDVGDGVKDAAKYTTKVSKTIGKGVSSISQKSYRTAYNKAKKTFNSIKGLVGKG</sequence>
<proteinExistence type="predicted"/>
<feature type="chain" id="PRO_5042068825" evidence="1">
    <location>
        <begin position="22"/>
        <end position="136"/>
    </location>
</feature>
<evidence type="ECO:0000313" key="2">
    <source>
        <dbReference type="EMBL" id="KAK3754361.1"/>
    </source>
</evidence>
<dbReference type="AlphaFoldDB" id="A0AAE0YQC7"/>
<keyword evidence="1" id="KW-0732">Signal</keyword>
<dbReference type="EMBL" id="JAWDGP010005680">
    <property type="protein sequence ID" value="KAK3754361.1"/>
    <property type="molecule type" value="Genomic_DNA"/>
</dbReference>
<name>A0AAE0YQC7_9GAST</name>
<dbReference type="Gene3D" id="1.20.120.20">
    <property type="entry name" value="Apolipoprotein"/>
    <property type="match status" value="1"/>
</dbReference>
<protein>
    <submittedName>
        <fullName evidence="2">Uncharacterized protein</fullName>
    </submittedName>
</protein>
<organism evidence="2 3">
    <name type="scientific">Elysia crispata</name>
    <name type="common">lettuce slug</name>
    <dbReference type="NCBI Taxonomy" id="231223"/>
    <lineage>
        <taxon>Eukaryota</taxon>
        <taxon>Metazoa</taxon>
        <taxon>Spiralia</taxon>
        <taxon>Lophotrochozoa</taxon>
        <taxon>Mollusca</taxon>
        <taxon>Gastropoda</taxon>
        <taxon>Heterobranchia</taxon>
        <taxon>Euthyneura</taxon>
        <taxon>Panpulmonata</taxon>
        <taxon>Sacoglossa</taxon>
        <taxon>Placobranchoidea</taxon>
        <taxon>Plakobranchidae</taxon>
        <taxon>Elysia</taxon>
    </lineage>
</organism>
<gene>
    <name evidence="2" type="ORF">RRG08_026955</name>
</gene>
<reference evidence="2" key="1">
    <citation type="journal article" date="2023" name="G3 (Bethesda)">
        <title>A reference genome for the long-term kleptoplast-retaining sea slug Elysia crispata morphotype clarki.</title>
        <authorList>
            <person name="Eastman K.E."/>
            <person name="Pendleton A.L."/>
            <person name="Shaikh M.A."/>
            <person name="Suttiyut T."/>
            <person name="Ogas R."/>
            <person name="Tomko P."/>
            <person name="Gavelis G."/>
            <person name="Widhalm J.R."/>
            <person name="Wisecaver J.H."/>
        </authorList>
    </citation>
    <scope>NUCLEOTIDE SEQUENCE</scope>
    <source>
        <strain evidence="2">ECLA1</strain>
    </source>
</reference>
<comment type="caution">
    <text evidence="2">The sequence shown here is derived from an EMBL/GenBank/DDBJ whole genome shotgun (WGS) entry which is preliminary data.</text>
</comment>
<accession>A0AAE0YQC7</accession>
<keyword evidence="3" id="KW-1185">Reference proteome</keyword>
<evidence type="ECO:0000256" key="1">
    <source>
        <dbReference type="SAM" id="SignalP"/>
    </source>
</evidence>
<evidence type="ECO:0000313" key="3">
    <source>
        <dbReference type="Proteomes" id="UP001283361"/>
    </source>
</evidence>
<dbReference type="Proteomes" id="UP001283361">
    <property type="component" value="Unassembled WGS sequence"/>
</dbReference>
<feature type="signal peptide" evidence="1">
    <location>
        <begin position="1"/>
        <end position="21"/>
    </location>
</feature>